<organism evidence="1 2">
    <name type="scientific">Ixodes persulcatus</name>
    <name type="common">Taiga tick</name>
    <dbReference type="NCBI Taxonomy" id="34615"/>
    <lineage>
        <taxon>Eukaryota</taxon>
        <taxon>Metazoa</taxon>
        <taxon>Ecdysozoa</taxon>
        <taxon>Arthropoda</taxon>
        <taxon>Chelicerata</taxon>
        <taxon>Arachnida</taxon>
        <taxon>Acari</taxon>
        <taxon>Parasitiformes</taxon>
        <taxon>Ixodida</taxon>
        <taxon>Ixodoidea</taxon>
        <taxon>Ixodidae</taxon>
        <taxon>Ixodinae</taxon>
        <taxon>Ixodes</taxon>
    </lineage>
</organism>
<protein>
    <submittedName>
        <fullName evidence="1">Uncharacterized protein</fullName>
    </submittedName>
</protein>
<accession>A0AC60P1Q5</accession>
<evidence type="ECO:0000313" key="1">
    <source>
        <dbReference type="EMBL" id="KAG0413270.1"/>
    </source>
</evidence>
<comment type="caution">
    <text evidence="1">The sequence shown here is derived from an EMBL/GenBank/DDBJ whole genome shotgun (WGS) entry which is preliminary data.</text>
</comment>
<evidence type="ECO:0000313" key="2">
    <source>
        <dbReference type="Proteomes" id="UP000805193"/>
    </source>
</evidence>
<keyword evidence="2" id="KW-1185">Reference proteome</keyword>
<dbReference type="EMBL" id="JABSTQ010011277">
    <property type="protein sequence ID" value="KAG0413270.1"/>
    <property type="molecule type" value="Genomic_DNA"/>
</dbReference>
<proteinExistence type="predicted"/>
<reference evidence="1 2" key="1">
    <citation type="journal article" date="2020" name="Cell">
        <title>Large-Scale Comparative Analyses of Tick Genomes Elucidate Their Genetic Diversity and Vector Capacities.</title>
        <authorList>
            <consortium name="Tick Genome and Microbiome Consortium (TIGMIC)"/>
            <person name="Jia N."/>
            <person name="Wang J."/>
            <person name="Shi W."/>
            <person name="Du L."/>
            <person name="Sun Y."/>
            <person name="Zhan W."/>
            <person name="Jiang J.F."/>
            <person name="Wang Q."/>
            <person name="Zhang B."/>
            <person name="Ji P."/>
            <person name="Bell-Sakyi L."/>
            <person name="Cui X.M."/>
            <person name="Yuan T.T."/>
            <person name="Jiang B.G."/>
            <person name="Yang W.F."/>
            <person name="Lam T.T."/>
            <person name="Chang Q.C."/>
            <person name="Ding S.J."/>
            <person name="Wang X.J."/>
            <person name="Zhu J.G."/>
            <person name="Ruan X.D."/>
            <person name="Zhao L."/>
            <person name="Wei J.T."/>
            <person name="Ye R.Z."/>
            <person name="Que T.C."/>
            <person name="Du C.H."/>
            <person name="Zhou Y.H."/>
            <person name="Cheng J.X."/>
            <person name="Dai P.F."/>
            <person name="Guo W.B."/>
            <person name="Han X.H."/>
            <person name="Huang E.J."/>
            <person name="Li L.F."/>
            <person name="Wei W."/>
            <person name="Gao Y.C."/>
            <person name="Liu J.Z."/>
            <person name="Shao H.Z."/>
            <person name="Wang X."/>
            <person name="Wang C.C."/>
            <person name="Yang T.C."/>
            <person name="Huo Q.B."/>
            <person name="Li W."/>
            <person name="Chen H.Y."/>
            <person name="Chen S.E."/>
            <person name="Zhou L.G."/>
            <person name="Ni X.B."/>
            <person name="Tian J.H."/>
            <person name="Sheng Y."/>
            <person name="Liu T."/>
            <person name="Pan Y.S."/>
            <person name="Xia L.Y."/>
            <person name="Li J."/>
            <person name="Zhao F."/>
            <person name="Cao W.C."/>
        </authorList>
    </citation>
    <scope>NUCLEOTIDE SEQUENCE [LARGE SCALE GENOMIC DNA]</scope>
    <source>
        <strain evidence="1">Iper-2018</strain>
    </source>
</reference>
<gene>
    <name evidence="1" type="ORF">HPB47_009574</name>
</gene>
<dbReference type="Proteomes" id="UP000805193">
    <property type="component" value="Unassembled WGS sequence"/>
</dbReference>
<name>A0AC60P1Q5_IXOPE</name>
<sequence length="178" mass="20259">MGAEDGKTVIWTEVKRHVSTCMSRELCDLQERKQNGKGLRNCASGKDSRIHRSKLRMVKRITVKSFEEFQSTVAPLKDEKHLLCLFTGSEDASGRSWCPDCVAAKPAIEEALKDGPDNMILLTCSIDKDLWVKRDNPFRTDNTLKLTCVPTLIRWGWNRRLNDQECQDAGLVSMMLED</sequence>